<reference evidence="1 2" key="1">
    <citation type="journal article" date="2014" name="Int. J. Syst. Evol. Microbiol.">
        <title>Celeribacter indicus sp. nov., a polycyclic aromatic hydrocarbon-degrading bacterium from deep-sea sediment and reclassification of Huaishuia halophila as Celeribacter halophilus comb. nov.</title>
        <authorList>
            <person name="Lai Q."/>
            <person name="Cao J."/>
            <person name="Yuan J."/>
            <person name="Li F."/>
            <person name="Shao Z."/>
        </authorList>
    </citation>
    <scope>NUCLEOTIDE SEQUENCE [LARGE SCALE GENOMIC DNA]</scope>
    <source>
        <strain evidence="1">P73</strain>
    </source>
</reference>
<organism evidence="1 2">
    <name type="scientific">Celeribacter indicus</name>
    <dbReference type="NCBI Taxonomy" id="1208324"/>
    <lineage>
        <taxon>Bacteria</taxon>
        <taxon>Pseudomonadati</taxon>
        <taxon>Pseudomonadota</taxon>
        <taxon>Alphaproteobacteria</taxon>
        <taxon>Rhodobacterales</taxon>
        <taxon>Roseobacteraceae</taxon>
        <taxon>Celeribacter</taxon>
    </lineage>
</organism>
<proteinExistence type="predicted"/>
<dbReference type="InterPro" id="IPR007729">
    <property type="entry name" value="DGOK"/>
</dbReference>
<dbReference type="Gene3D" id="3.30.420.310">
    <property type="entry name" value="2-keto-3-deoxy-galactonokinase, C-terminal domain"/>
    <property type="match status" value="1"/>
</dbReference>
<dbReference type="Pfam" id="PF05035">
    <property type="entry name" value="DGOK"/>
    <property type="match status" value="1"/>
</dbReference>
<dbReference type="GO" id="GO:0008671">
    <property type="term" value="F:2-dehydro-3-deoxygalactonokinase activity"/>
    <property type="evidence" value="ECO:0007669"/>
    <property type="project" value="InterPro"/>
</dbReference>
<dbReference type="STRING" id="1208324.P73_3907"/>
<accession>A0A0B5E8I0</accession>
<evidence type="ECO:0000313" key="2">
    <source>
        <dbReference type="Proteomes" id="UP000031521"/>
    </source>
</evidence>
<dbReference type="GO" id="GO:0034194">
    <property type="term" value="P:D-galactonate catabolic process"/>
    <property type="evidence" value="ECO:0007669"/>
    <property type="project" value="InterPro"/>
</dbReference>
<dbReference type="AlphaFoldDB" id="A0A0B5E8I0"/>
<keyword evidence="2" id="KW-1185">Reference proteome</keyword>
<evidence type="ECO:0000313" key="1">
    <source>
        <dbReference type="EMBL" id="AJE48622.1"/>
    </source>
</evidence>
<dbReference type="HOGENOM" id="CLU_058005_1_0_5"/>
<gene>
    <name evidence="1" type="ORF">P73_3907</name>
</gene>
<protein>
    <submittedName>
        <fullName evidence="1">2-dehydro-3-deoxygalactonokinase</fullName>
    </submittedName>
</protein>
<dbReference type="EMBL" id="CP004393">
    <property type="protein sequence ID" value="AJE48622.1"/>
    <property type="molecule type" value="Genomic_DNA"/>
</dbReference>
<keyword evidence="1" id="KW-0418">Kinase</keyword>
<dbReference type="InterPro" id="IPR042257">
    <property type="entry name" value="DGOK_C"/>
</dbReference>
<dbReference type="Proteomes" id="UP000031521">
    <property type="component" value="Chromosome"/>
</dbReference>
<keyword evidence="1" id="KW-0808">Transferase</keyword>
<sequence length="253" mass="26437">MEAGVAKDCVAAYRDGAGIRLWSLDTGAELHSVGLDDSLADLVAGTVDAATARALPCAPLPERVGRQIPCLLQADPLTTTDGAEVILAGFLARSPKFDGVICLPGPMRTLWAHVSAGEVVSVRAQMTGALLCAVLPGAEGCTGEAERFVEAVSDGMSRPEFTSQRLASLATAVALRRMSQDEATGLATAWLTGLELAATRAYWLGQPVALIGTQAARAPYAAALEAQFVPLNEADRDEMLLAGFRAARERMSA</sequence>
<dbReference type="KEGG" id="cid:P73_3907"/>
<name>A0A0B5E8I0_9RHOB</name>